<dbReference type="RefSeq" id="WP_155097488.1">
    <property type="nucleotide sequence ID" value="NZ_WMIE01000029.1"/>
</dbReference>
<keyword evidence="1" id="KW-0238">DNA-binding</keyword>
<dbReference type="EMBL" id="WMIE01000029">
    <property type="protein sequence ID" value="MTH80137.1"/>
    <property type="molecule type" value="Genomic_DNA"/>
</dbReference>
<evidence type="ECO:0000313" key="2">
    <source>
        <dbReference type="Proteomes" id="UP000478183"/>
    </source>
</evidence>
<keyword evidence="2" id="KW-1185">Reference proteome</keyword>
<comment type="caution">
    <text evidence="1">The sequence shown here is derived from an EMBL/GenBank/DDBJ whole genome shotgun (WGS) entry which is preliminary data.</text>
</comment>
<dbReference type="GO" id="GO:0003677">
    <property type="term" value="F:DNA binding"/>
    <property type="evidence" value="ECO:0007669"/>
    <property type="project" value="UniProtKB-KW"/>
</dbReference>
<protein>
    <submittedName>
        <fullName evidence="1">DNA-binding response regulator</fullName>
    </submittedName>
</protein>
<dbReference type="OrthoDB" id="7548639at2"/>
<name>A0A6L6JHV3_9RHOB</name>
<organism evidence="1 2">
    <name type="scientific">Paracoccus aestuariivivens</name>
    <dbReference type="NCBI Taxonomy" id="1820333"/>
    <lineage>
        <taxon>Bacteria</taxon>
        <taxon>Pseudomonadati</taxon>
        <taxon>Pseudomonadota</taxon>
        <taxon>Alphaproteobacteria</taxon>
        <taxon>Rhodobacterales</taxon>
        <taxon>Paracoccaceae</taxon>
        <taxon>Paracoccus</taxon>
    </lineage>
</organism>
<dbReference type="AlphaFoldDB" id="A0A6L6JHV3"/>
<accession>A0A6L6JHV3</accession>
<reference evidence="1 2" key="1">
    <citation type="submission" date="2019-11" db="EMBL/GenBank/DDBJ databases">
        <authorList>
            <person name="Dong K."/>
        </authorList>
    </citation>
    <scope>NUCLEOTIDE SEQUENCE [LARGE SCALE GENOMIC DNA]</scope>
    <source>
        <strain evidence="1 2">NBRC 111993</strain>
    </source>
</reference>
<evidence type="ECO:0000313" key="1">
    <source>
        <dbReference type="EMBL" id="MTH80137.1"/>
    </source>
</evidence>
<dbReference type="Gene3D" id="1.10.10.10">
    <property type="entry name" value="Winged helix-like DNA-binding domain superfamily/Winged helix DNA-binding domain"/>
    <property type="match status" value="1"/>
</dbReference>
<dbReference type="Proteomes" id="UP000478183">
    <property type="component" value="Unassembled WGS sequence"/>
</dbReference>
<proteinExistence type="predicted"/>
<gene>
    <name evidence="1" type="ORF">GL286_20785</name>
</gene>
<sequence length="269" mass="31034">MIKPLMKRRPDDGRLYERRPEVTALLLDLEVLPRGELIRRAQVTLKSDPDFIPSECLLHFVRRSKRENPDRLFETLFRALIARVEYAATLRGGQHYLPDGSRGFSRYAIDVRDYVMDRFLKRLMDDRSGYDSGLDYYEVNFAHAVASLRSTAKRSVIAKADRLQPLSTNDDEAVSVEVERAAGAFDPLDRSRFDDGNYRSRLASAIMKLPIKERQVVVLLLKEYPIESNDPNKPDICTTLSCVEKTVRNRRDRAFAKLRVVLLEEEIDV</sequence>
<dbReference type="InterPro" id="IPR036388">
    <property type="entry name" value="WH-like_DNA-bd_sf"/>
</dbReference>